<dbReference type="AlphaFoldDB" id="A0A382C3C7"/>
<name>A0A382C3C7_9ZZZZ</name>
<sequence length="60" mass="7108">MQSTFLYNIFAEILEDIRINRLCKTLHEAIVIYLFFLGNRFAEGISDKVQHILYRDLCQA</sequence>
<organism evidence="1">
    <name type="scientific">marine metagenome</name>
    <dbReference type="NCBI Taxonomy" id="408172"/>
    <lineage>
        <taxon>unclassified sequences</taxon>
        <taxon>metagenomes</taxon>
        <taxon>ecological metagenomes</taxon>
    </lineage>
</organism>
<gene>
    <name evidence="1" type="ORF">METZ01_LOCUS173238</name>
</gene>
<protein>
    <submittedName>
        <fullName evidence="1">Uncharacterized protein</fullName>
    </submittedName>
</protein>
<evidence type="ECO:0000313" key="1">
    <source>
        <dbReference type="EMBL" id="SVB20384.1"/>
    </source>
</evidence>
<reference evidence="1" key="1">
    <citation type="submission" date="2018-05" db="EMBL/GenBank/DDBJ databases">
        <authorList>
            <person name="Lanie J.A."/>
            <person name="Ng W.-L."/>
            <person name="Kazmierczak K.M."/>
            <person name="Andrzejewski T.M."/>
            <person name="Davidsen T.M."/>
            <person name="Wayne K.J."/>
            <person name="Tettelin H."/>
            <person name="Glass J.I."/>
            <person name="Rusch D."/>
            <person name="Podicherti R."/>
            <person name="Tsui H.-C.T."/>
            <person name="Winkler M.E."/>
        </authorList>
    </citation>
    <scope>NUCLEOTIDE SEQUENCE</scope>
</reference>
<dbReference type="EMBL" id="UINC01032543">
    <property type="protein sequence ID" value="SVB20384.1"/>
    <property type="molecule type" value="Genomic_DNA"/>
</dbReference>
<accession>A0A382C3C7</accession>
<proteinExistence type="predicted"/>